<accession>A0A3M7R9F6</accession>
<dbReference type="Proteomes" id="UP000276133">
    <property type="component" value="Unassembled WGS sequence"/>
</dbReference>
<dbReference type="EMBL" id="REGN01003902">
    <property type="protein sequence ID" value="RNA20197.1"/>
    <property type="molecule type" value="Genomic_DNA"/>
</dbReference>
<proteinExistence type="predicted"/>
<name>A0A3M7R9F6_BRAPC</name>
<gene>
    <name evidence="2" type="ORF">BpHYR1_020770</name>
</gene>
<organism evidence="2 3">
    <name type="scientific">Brachionus plicatilis</name>
    <name type="common">Marine rotifer</name>
    <name type="synonym">Brachionus muelleri</name>
    <dbReference type="NCBI Taxonomy" id="10195"/>
    <lineage>
        <taxon>Eukaryota</taxon>
        <taxon>Metazoa</taxon>
        <taxon>Spiralia</taxon>
        <taxon>Gnathifera</taxon>
        <taxon>Rotifera</taxon>
        <taxon>Eurotatoria</taxon>
        <taxon>Monogononta</taxon>
        <taxon>Pseudotrocha</taxon>
        <taxon>Ploima</taxon>
        <taxon>Brachionidae</taxon>
        <taxon>Brachionus</taxon>
    </lineage>
</organism>
<sequence>MLYQSFENESTNKKTKTESSPTLIVTAESIIAYNNNDDDDDDDDKDDAPSEEEFIDIDRARRLAKKVINMSLSILVDNGEALISFSCTFFEQRCSKKESYCPLIILIEFFLRKFFL</sequence>
<evidence type="ECO:0000256" key="1">
    <source>
        <dbReference type="SAM" id="MobiDB-lite"/>
    </source>
</evidence>
<comment type="caution">
    <text evidence="2">The sequence shown here is derived from an EMBL/GenBank/DDBJ whole genome shotgun (WGS) entry which is preliminary data.</text>
</comment>
<reference evidence="2 3" key="1">
    <citation type="journal article" date="2018" name="Sci. Rep.">
        <title>Genomic signatures of local adaptation to the degree of environmental predictability in rotifers.</title>
        <authorList>
            <person name="Franch-Gras L."/>
            <person name="Hahn C."/>
            <person name="Garcia-Roger E.M."/>
            <person name="Carmona M.J."/>
            <person name="Serra M."/>
            <person name="Gomez A."/>
        </authorList>
    </citation>
    <scope>NUCLEOTIDE SEQUENCE [LARGE SCALE GENOMIC DNA]</scope>
    <source>
        <strain evidence="2">HYR1</strain>
    </source>
</reference>
<protein>
    <submittedName>
        <fullName evidence="2">Uncharacterized protein</fullName>
    </submittedName>
</protein>
<evidence type="ECO:0000313" key="2">
    <source>
        <dbReference type="EMBL" id="RNA20197.1"/>
    </source>
</evidence>
<keyword evidence="3" id="KW-1185">Reference proteome</keyword>
<dbReference type="AlphaFoldDB" id="A0A3M7R9F6"/>
<evidence type="ECO:0000313" key="3">
    <source>
        <dbReference type="Proteomes" id="UP000276133"/>
    </source>
</evidence>
<feature type="region of interest" description="Disordered" evidence="1">
    <location>
        <begin position="1"/>
        <end position="22"/>
    </location>
</feature>